<evidence type="ECO:0008006" key="3">
    <source>
        <dbReference type="Google" id="ProtNLM"/>
    </source>
</evidence>
<gene>
    <name evidence="1" type="ORF">AKJ36_00925</name>
</gene>
<evidence type="ECO:0000313" key="2">
    <source>
        <dbReference type="Proteomes" id="UP000070155"/>
    </source>
</evidence>
<proteinExistence type="predicted"/>
<organism evidence="1 2">
    <name type="scientific">candidate division MSBL1 archaeon SCGC-AAA259I07</name>
    <dbReference type="NCBI Taxonomy" id="1698266"/>
    <lineage>
        <taxon>Archaea</taxon>
        <taxon>Methanobacteriati</taxon>
        <taxon>Methanobacteriota</taxon>
        <taxon>candidate division MSBL1</taxon>
    </lineage>
</organism>
<reference evidence="1 2" key="1">
    <citation type="journal article" date="2016" name="Sci. Rep.">
        <title>Metabolic traits of an uncultured archaeal lineage -MSBL1- from brine pools of the Red Sea.</title>
        <authorList>
            <person name="Mwirichia R."/>
            <person name="Alam I."/>
            <person name="Rashid M."/>
            <person name="Vinu M."/>
            <person name="Ba-Alawi W."/>
            <person name="Anthony Kamau A."/>
            <person name="Kamanda Ngugi D."/>
            <person name="Goker M."/>
            <person name="Klenk H.P."/>
            <person name="Bajic V."/>
            <person name="Stingl U."/>
        </authorList>
    </citation>
    <scope>NUCLEOTIDE SEQUENCE [LARGE SCALE GENOMIC DNA]</scope>
    <source>
        <strain evidence="1">SCGC-AAA259I07</strain>
    </source>
</reference>
<dbReference type="EMBL" id="LHXQ01000007">
    <property type="protein sequence ID" value="KXA95347.1"/>
    <property type="molecule type" value="Genomic_DNA"/>
</dbReference>
<dbReference type="AlphaFoldDB" id="A0A133UMF2"/>
<comment type="caution">
    <text evidence="1">The sequence shown here is derived from an EMBL/GenBank/DDBJ whole genome shotgun (WGS) entry which is preliminary data.</text>
</comment>
<protein>
    <recommendedName>
        <fullName evidence="3">Transposase zinc-ribbon domain-containing protein</fullName>
    </recommendedName>
</protein>
<keyword evidence="2" id="KW-1185">Reference proteome</keyword>
<name>A0A133UMF2_9EURY</name>
<sequence>MEKAGKEPEGEVFCPRCGSHRLYYFVGGRGGWIYECKDCGYHGSVVIEDSEIAVELREKWKQSLKNKEENSEGQK</sequence>
<evidence type="ECO:0000313" key="1">
    <source>
        <dbReference type="EMBL" id="KXA95347.1"/>
    </source>
</evidence>
<accession>A0A133UMF2</accession>
<dbReference type="Proteomes" id="UP000070155">
    <property type="component" value="Unassembled WGS sequence"/>
</dbReference>